<dbReference type="PANTHER" id="PTHR47495:SF2">
    <property type="entry name" value="ALDEHYDE DEHYDROGENASE"/>
    <property type="match status" value="1"/>
</dbReference>
<gene>
    <name evidence="3" type="ORF">AM2010_2616</name>
</gene>
<dbReference type="Gene3D" id="3.30.365.10">
    <property type="entry name" value="Aldehyde oxidase/xanthine dehydrogenase, molybdopterin binding domain"/>
    <property type="match status" value="3"/>
</dbReference>
<dbReference type="OrthoDB" id="9767994at2"/>
<evidence type="ECO:0000313" key="4">
    <source>
        <dbReference type="Proteomes" id="UP000037643"/>
    </source>
</evidence>
<dbReference type="STRING" id="543877.AM2010_2616"/>
<keyword evidence="4" id="KW-1185">Reference proteome</keyword>
<accession>A0A0G3XDH1</accession>
<name>A0A0G3XDH1_9SPHN</name>
<dbReference type="SMART" id="SM01008">
    <property type="entry name" value="Ald_Xan_dh_C"/>
    <property type="match status" value="1"/>
</dbReference>
<reference evidence="3 4" key="1">
    <citation type="submission" date="2015-06" db="EMBL/GenBank/DDBJ databases">
        <authorList>
            <person name="Kim K.M."/>
        </authorList>
    </citation>
    <scope>NUCLEOTIDE SEQUENCE [LARGE SCALE GENOMIC DNA]</scope>
    <source>
        <strain evidence="3 4">KCTC 22370</strain>
    </source>
</reference>
<evidence type="ECO:0000259" key="2">
    <source>
        <dbReference type="SMART" id="SM01008"/>
    </source>
</evidence>
<dbReference type="InterPro" id="IPR000674">
    <property type="entry name" value="Ald_Oxase/Xan_DH_a/b"/>
</dbReference>
<organism evidence="3 4">
    <name type="scientific">Pelagerythrobacter marensis</name>
    <dbReference type="NCBI Taxonomy" id="543877"/>
    <lineage>
        <taxon>Bacteria</taxon>
        <taxon>Pseudomonadati</taxon>
        <taxon>Pseudomonadota</taxon>
        <taxon>Alphaproteobacteria</taxon>
        <taxon>Sphingomonadales</taxon>
        <taxon>Erythrobacteraceae</taxon>
        <taxon>Pelagerythrobacter</taxon>
    </lineage>
</organism>
<dbReference type="PATRIC" id="fig|543877.4.peg.2654"/>
<dbReference type="InterPro" id="IPR037165">
    <property type="entry name" value="AldOxase/xan_DH_Mopterin-bd_sf"/>
</dbReference>
<dbReference type="SUPFAM" id="SSF56003">
    <property type="entry name" value="Molybdenum cofactor-binding domain"/>
    <property type="match status" value="2"/>
</dbReference>
<protein>
    <submittedName>
        <fullName evidence="3">Putative isoquinoline 1-oxidoreductase beta subunit</fullName>
    </submittedName>
</protein>
<dbReference type="InterPro" id="IPR006311">
    <property type="entry name" value="TAT_signal"/>
</dbReference>
<dbReference type="InterPro" id="IPR052516">
    <property type="entry name" value="N-heterocyclic_Hydroxylase"/>
</dbReference>
<proteinExistence type="predicted"/>
<sequence length="772" mass="81302">MPISRRGVLIGAAVGGGLVAAWTLRPRTFADPLPPGRGEHAFGAWLKIAQDGVITIAVPQLEMGQGATTILPQVVAQELGADWRQVAVEPAPVSGAYANVPLAAEWAPLWMPAFPDLADGPDDIFARRFAEANRFAVTANGTTLAAYETPCREAAAAARSVLCMAAARRWGVAWEECDAHAGFVLHDGKRLSFAALAAEAAELTAPDPPPLRAQAPAETPIQGEAEAPGSFPRLDLPTKVDGTFLFAGDVRLPDMLYAAIKHGPAGVTELTDFDPEGVARIGELVQVIEGKRWLAAVATNWWAADRALTAMKPRFRVTGALETTTIDERLDAAVRRGDGQAVAVRGDGVEWGTEPGSGPDLALRYNVAPAAHVTPETASVTARFADGRLELWMASQAPEGARRAAADALGISVANVIFYPIAAGGSFDRRLEYDHAIEAALIAREVGREQSRPVQLVWSRWEEQLAGRPRAPVAAIVSARLAPEGEGRIAGLKARIAVQPTGREFGRRLFDNQTAPAALANSSGESDPMAVAGAMPLYDIPHATVEHVPADTGMPSGRLRANAHGYTAFFIESFIDELAHRNGREPLSYRMEMLGGDPRMAECLQRAARLAEWDGGQAQSGKGLACHRMEAVAAGDGDGAAGGRIACIAMARQEEGGVRVSRLAACVDIGRIVNLDIARQQIEGGLVFGMAQALGAAVSYRQGVPDQSRLADMNLPTLANAPDITVDFVDSGAPPFDPGELGVAVAAPAIANALHSATGLRLRSLPLLSGGL</sequence>
<dbReference type="GO" id="GO:0016491">
    <property type="term" value="F:oxidoreductase activity"/>
    <property type="evidence" value="ECO:0007669"/>
    <property type="project" value="InterPro"/>
</dbReference>
<dbReference type="EMBL" id="CP011805">
    <property type="protein sequence ID" value="AKM08671.1"/>
    <property type="molecule type" value="Genomic_DNA"/>
</dbReference>
<dbReference type="InterPro" id="IPR046867">
    <property type="entry name" value="AldOxase/xan_DH_MoCoBD2"/>
</dbReference>
<dbReference type="Pfam" id="PF02738">
    <property type="entry name" value="MoCoBD_1"/>
    <property type="match status" value="1"/>
</dbReference>
<dbReference type="PANTHER" id="PTHR47495">
    <property type="entry name" value="ALDEHYDE DEHYDROGENASE"/>
    <property type="match status" value="1"/>
</dbReference>
<feature type="domain" description="Aldehyde oxidase/xanthine dehydrogenase a/b hammerhead" evidence="2">
    <location>
        <begin position="241"/>
        <end position="319"/>
    </location>
</feature>
<evidence type="ECO:0000313" key="3">
    <source>
        <dbReference type="EMBL" id="AKM08671.1"/>
    </source>
</evidence>
<dbReference type="Pfam" id="PF20256">
    <property type="entry name" value="MoCoBD_2"/>
    <property type="match status" value="2"/>
</dbReference>
<dbReference type="PROSITE" id="PS51318">
    <property type="entry name" value="TAT"/>
    <property type="match status" value="1"/>
</dbReference>
<dbReference type="InterPro" id="IPR008274">
    <property type="entry name" value="AldOxase/xan_DH_MoCoBD1"/>
</dbReference>
<dbReference type="Gene3D" id="3.90.1170.50">
    <property type="entry name" value="Aldehyde oxidase/xanthine dehydrogenase, a/b hammerhead"/>
    <property type="match status" value="1"/>
</dbReference>
<dbReference type="Proteomes" id="UP000037643">
    <property type="component" value="Chromosome"/>
</dbReference>
<dbReference type="PIRSF" id="PIRSF036389">
    <property type="entry name" value="IOR_B"/>
    <property type="match status" value="1"/>
</dbReference>
<dbReference type="RefSeq" id="WP_047807460.1">
    <property type="nucleotide sequence ID" value="NZ_CP011805.1"/>
</dbReference>
<dbReference type="KEGG" id="amx:AM2010_2616"/>
<dbReference type="InterPro" id="IPR012368">
    <property type="entry name" value="OxRdtase_Mopterin-bd_su_IorB"/>
</dbReference>
<feature type="region of interest" description="Disordered" evidence="1">
    <location>
        <begin position="205"/>
        <end position="232"/>
    </location>
</feature>
<evidence type="ECO:0000256" key="1">
    <source>
        <dbReference type="SAM" id="MobiDB-lite"/>
    </source>
</evidence>
<dbReference type="AlphaFoldDB" id="A0A0G3XDH1"/>